<dbReference type="InterPro" id="IPR036047">
    <property type="entry name" value="F-box-like_dom_sf"/>
</dbReference>
<dbReference type="SUPFAM" id="SSF81383">
    <property type="entry name" value="F-box domain"/>
    <property type="match status" value="1"/>
</dbReference>
<dbReference type="EMBL" id="FUEG01000006">
    <property type="protein sequence ID" value="SJL05207.1"/>
    <property type="molecule type" value="Genomic_DNA"/>
</dbReference>
<proteinExistence type="predicted"/>
<dbReference type="Proteomes" id="UP000219338">
    <property type="component" value="Unassembled WGS sequence"/>
</dbReference>
<evidence type="ECO:0000313" key="1">
    <source>
        <dbReference type="EMBL" id="SJL05207.1"/>
    </source>
</evidence>
<sequence>MATMQLPAEIVCIVLEELRDDEEALRACAVVCTGWTPIVQKYLWRKLEITLHVRTKSHLPPFKPTVRIAPDIRPLYKAFKSSPHLAGHVKELSVKIHGDYWRYTSLSTIISNFIVSRISRIWHRYLPFILESLINVERFSFTNYLLHPLLTTCPDTVRDAFISVLRRPTLSTLSMPFGSALELFTMLCECPHLSSLSVGMITCRSHVDLSLYPRVPALTPNSLLVSCGKFWYLRLLNREFPSQSSIHFDNLHRIQIHVGMCYVVGDVSVVNTTEEVIRRNRATLRHLALNVCLNEPLTTLVDPTSLLSVDFQIHSTARSSQEHPAPRSWLDWLIASFPVPSTTDISIESCTLQLVQFCLFEDVRTFYDKWEALDAIFTSWPRLGKLSVQIQRQPYRAVFSPESDTRFPVTRVDVQDMFPRMMKEGRLVVVETQAGSF</sequence>
<gene>
    <name evidence="1" type="ORF">ARMOST_08573</name>
</gene>
<protein>
    <submittedName>
        <fullName evidence="1">Uncharacterized protein</fullName>
    </submittedName>
</protein>
<evidence type="ECO:0000313" key="2">
    <source>
        <dbReference type="Proteomes" id="UP000219338"/>
    </source>
</evidence>
<dbReference type="OrthoDB" id="2833398at2759"/>
<reference evidence="2" key="1">
    <citation type="journal article" date="2017" name="Nat. Ecol. Evol.">
        <title>Genome expansion and lineage-specific genetic innovations in the forest pathogenic fungi Armillaria.</title>
        <authorList>
            <person name="Sipos G."/>
            <person name="Prasanna A.N."/>
            <person name="Walter M.C."/>
            <person name="O'Connor E."/>
            <person name="Balint B."/>
            <person name="Krizsan K."/>
            <person name="Kiss B."/>
            <person name="Hess J."/>
            <person name="Varga T."/>
            <person name="Slot J."/>
            <person name="Riley R."/>
            <person name="Boka B."/>
            <person name="Rigling D."/>
            <person name="Barry K."/>
            <person name="Lee J."/>
            <person name="Mihaltcheva S."/>
            <person name="LaButti K."/>
            <person name="Lipzen A."/>
            <person name="Waldron R."/>
            <person name="Moloney N.M."/>
            <person name="Sperisen C."/>
            <person name="Kredics L."/>
            <person name="Vagvoelgyi C."/>
            <person name="Patrignani A."/>
            <person name="Fitzpatrick D."/>
            <person name="Nagy I."/>
            <person name="Doyle S."/>
            <person name="Anderson J.B."/>
            <person name="Grigoriev I.V."/>
            <person name="Gueldener U."/>
            <person name="Muensterkoetter M."/>
            <person name="Nagy L.G."/>
        </authorList>
    </citation>
    <scope>NUCLEOTIDE SEQUENCE [LARGE SCALE GENOMIC DNA]</scope>
    <source>
        <strain evidence="2">C18/9</strain>
    </source>
</reference>
<organism evidence="1 2">
    <name type="scientific">Armillaria ostoyae</name>
    <name type="common">Armillaria root rot fungus</name>
    <dbReference type="NCBI Taxonomy" id="47428"/>
    <lineage>
        <taxon>Eukaryota</taxon>
        <taxon>Fungi</taxon>
        <taxon>Dikarya</taxon>
        <taxon>Basidiomycota</taxon>
        <taxon>Agaricomycotina</taxon>
        <taxon>Agaricomycetes</taxon>
        <taxon>Agaricomycetidae</taxon>
        <taxon>Agaricales</taxon>
        <taxon>Marasmiineae</taxon>
        <taxon>Physalacriaceae</taxon>
        <taxon>Armillaria</taxon>
    </lineage>
</organism>
<name>A0A284R904_ARMOS</name>
<dbReference type="AlphaFoldDB" id="A0A284R904"/>
<keyword evidence="2" id="KW-1185">Reference proteome</keyword>
<accession>A0A284R904</accession>
<dbReference type="OMA" id="RISRIWH"/>